<dbReference type="InterPro" id="IPR027256">
    <property type="entry name" value="P-typ_ATPase_IB"/>
</dbReference>
<reference evidence="19" key="1">
    <citation type="submission" date="2017-10" db="EMBL/GenBank/DDBJ databases">
        <authorList>
            <person name="Kravchenko I.K."/>
            <person name="Grouzdev D.S."/>
        </authorList>
    </citation>
    <scope>NUCLEOTIDE SEQUENCE [LARGE SCALE GENOMIC DNA]</scope>
    <source>
        <strain evidence="19">B2</strain>
    </source>
</reference>
<keyword evidence="3" id="KW-0813">Transport</keyword>
<keyword evidence="8 15" id="KW-0547">Nucleotide-binding</keyword>
<feature type="compositionally biased region" description="Basic and acidic residues" evidence="16">
    <location>
        <begin position="814"/>
        <end position="832"/>
    </location>
</feature>
<comment type="caution">
    <text evidence="18">The sequence shown here is derived from an EMBL/GenBank/DDBJ whole genome shotgun (WGS) entry which is preliminary data.</text>
</comment>
<evidence type="ECO:0000256" key="7">
    <source>
        <dbReference type="ARBA" id="ARBA00022723"/>
    </source>
</evidence>
<evidence type="ECO:0000256" key="14">
    <source>
        <dbReference type="ARBA" id="ARBA00023136"/>
    </source>
</evidence>
<evidence type="ECO:0000259" key="17">
    <source>
        <dbReference type="PROSITE" id="PS50846"/>
    </source>
</evidence>
<dbReference type="PROSITE" id="PS50846">
    <property type="entry name" value="HMA_2"/>
    <property type="match status" value="1"/>
</dbReference>
<dbReference type="GO" id="GO:0005507">
    <property type="term" value="F:copper ion binding"/>
    <property type="evidence" value="ECO:0007669"/>
    <property type="project" value="TreeGrafter"/>
</dbReference>
<dbReference type="PANTHER" id="PTHR43520">
    <property type="entry name" value="ATP7, ISOFORM B"/>
    <property type="match status" value="1"/>
</dbReference>
<dbReference type="InterPro" id="IPR018303">
    <property type="entry name" value="ATPase_P-typ_P_site"/>
</dbReference>
<evidence type="ECO:0000256" key="8">
    <source>
        <dbReference type="ARBA" id="ARBA00022741"/>
    </source>
</evidence>
<dbReference type="InterPro" id="IPR036412">
    <property type="entry name" value="HAD-like_sf"/>
</dbReference>
<name>A0A2B8B9L7_9PROT</name>
<evidence type="ECO:0000256" key="2">
    <source>
        <dbReference type="ARBA" id="ARBA00006024"/>
    </source>
</evidence>
<dbReference type="SUPFAM" id="SSF56784">
    <property type="entry name" value="HAD-like"/>
    <property type="match status" value="1"/>
</dbReference>
<dbReference type="InterPro" id="IPR023299">
    <property type="entry name" value="ATPase_P-typ_cyto_dom_N"/>
</dbReference>
<dbReference type="Gene3D" id="3.40.1110.10">
    <property type="entry name" value="Calcium-transporting ATPase, cytoplasmic domain N"/>
    <property type="match status" value="1"/>
</dbReference>
<dbReference type="InterPro" id="IPR036163">
    <property type="entry name" value="HMA_dom_sf"/>
</dbReference>
<dbReference type="InterPro" id="IPR023298">
    <property type="entry name" value="ATPase_P-typ_TM_dom_sf"/>
</dbReference>
<dbReference type="Pfam" id="PF00122">
    <property type="entry name" value="E1-E2_ATPase"/>
    <property type="match status" value="1"/>
</dbReference>
<keyword evidence="12 15" id="KW-1133">Transmembrane helix</keyword>
<evidence type="ECO:0000256" key="5">
    <source>
        <dbReference type="ARBA" id="ARBA00022553"/>
    </source>
</evidence>
<dbReference type="GO" id="GO:0055070">
    <property type="term" value="P:copper ion homeostasis"/>
    <property type="evidence" value="ECO:0007669"/>
    <property type="project" value="TreeGrafter"/>
</dbReference>
<dbReference type="GO" id="GO:0016887">
    <property type="term" value="F:ATP hydrolysis activity"/>
    <property type="evidence" value="ECO:0007669"/>
    <property type="project" value="InterPro"/>
</dbReference>
<dbReference type="InterPro" id="IPR023214">
    <property type="entry name" value="HAD_sf"/>
</dbReference>
<dbReference type="RefSeq" id="WP_098740631.1">
    <property type="nucleotide sequence ID" value="NZ_PDKW01000043.1"/>
</dbReference>
<evidence type="ECO:0000256" key="3">
    <source>
        <dbReference type="ARBA" id="ARBA00022448"/>
    </source>
</evidence>
<keyword evidence="13" id="KW-0406">Ion transport</keyword>
<evidence type="ECO:0000256" key="1">
    <source>
        <dbReference type="ARBA" id="ARBA00004651"/>
    </source>
</evidence>
<dbReference type="FunFam" id="3.30.70.100:FF:000005">
    <property type="entry name" value="Copper-exporting P-type ATPase A"/>
    <property type="match status" value="1"/>
</dbReference>
<feature type="transmembrane region" description="Helical" evidence="15">
    <location>
        <begin position="176"/>
        <end position="197"/>
    </location>
</feature>
<dbReference type="Proteomes" id="UP000225379">
    <property type="component" value="Unassembled WGS sequence"/>
</dbReference>
<dbReference type="GO" id="GO:0005886">
    <property type="term" value="C:plasma membrane"/>
    <property type="evidence" value="ECO:0007669"/>
    <property type="project" value="UniProtKB-SubCell"/>
</dbReference>
<evidence type="ECO:0000256" key="9">
    <source>
        <dbReference type="ARBA" id="ARBA00022840"/>
    </source>
</evidence>
<keyword evidence="19" id="KW-1185">Reference proteome</keyword>
<comment type="similarity">
    <text evidence="2 15">Belongs to the cation transport ATPase (P-type) (TC 3.A.3) family. Type IB subfamily.</text>
</comment>
<protein>
    <submittedName>
        <fullName evidence="18">Heavy metal translocating P-type ATPase</fullName>
    </submittedName>
</protein>
<dbReference type="Gene3D" id="2.70.150.10">
    <property type="entry name" value="Calcium-transporting ATPase, cytoplasmic transduction domain A"/>
    <property type="match status" value="1"/>
</dbReference>
<dbReference type="Pfam" id="PF00702">
    <property type="entry name" value="Hydrolase"/>
    <property type="match status" value="1"/>
</dbReference>
<evidence type="ECO:0000256" key="10">
    <source>
        <dbReference type="ARBA" id="ARBA00022842"/>
    </source>
</evidence>
<keyword evidence="4 15" id="KW-1003">Cell membrane</keyword>
<dbReference type="Gene3D" id="3.30.70.100">
    <property type="match status" value="1"/>
</dbReference>
<evidence type="ECO:0000256" key="4">
    <source>
        <dbReference type="ARBA" id="ARBA00022475"/>
    </source>
</evidence>
<evidence type="ECO:0000256" key="13">
    <source>
        <dbReference type="ARBA" id="ARBA00023065"/>
    </source>
</evidence>
<evidence type="ECO:0000256" key="11">
    <source>
        <dbReference type="ARBA" id="ARBA00022967"/>
    </source>
</evidence>
<proteinExistence type="inferred from homology"/>
<dbReference type="PRINTS" id="PR00119">
    <property type="entry name" value="CATATPASE"/>
</dbReference>
<dbReference type="OrthoDB" id="9760802at2"/>
<evidence type="ECO:0000256" key="15">
    <source>
        <dbReference type="RuleBase" id="RU362081"/>
    </source>
</evidence>
<feature type="transmembrane region" description="Helical" evidence="15">
    <location>
        <begin position="270"/>
        <end position="288"/>
    </location>
</feature>
<feature type="domain" description="HMA" evidence="17">
    <location>
        <begin position="89"/>
        <end position="155"/>
    </location>
</feature>
<keyword evidence="9 15" id="KW-0067">ATP-binding</keyword>
<dbReference type="InterPro" id="IPR059000">
    <property type="entry name" value="ATPase_P-type_domA"/>
</dbReference>
<dbReference type="Pfam" id="PF00403">
    <property type="entry name" value="HMA"/>
    <property type="match status" value="1"/>
</dbReference>
<feature type="transmembrane region" description="Helical" evidence="15">
    <location>
        <begin position="457"/>
        <end position="480"/>
    </location>
</feature>
<feature type="transmembrane region" description="Helical" evidence="15">
    <location>
        <begin position="246"/>
        <end position="264"/>
    </location>
</feature>
<gene>
    <name evidence="18" type="ORF">CRT60_33215</name>
</gene>
<evidence type="ECO:0000256" key="6">
    <source>
        <dbReference type="ARBA" id="ARBA00022692"/>
    </source>
</evidence>
<comment type="subcellular location">
    <subcellularLocation>
        <location evidence="1">Cell membrane</location>
        <topology evidence="1">Multi-pass membrane protein</topology>
    </subcellularLocation>
</comment>
<dbReference type="EMBL" id="PDKW01000043">
    <property type="protein sequence ID" value="PGH54621.1"/>
    <property type="molecule type" value="Genomic_DNA"/>
</dbReference>
<dbReference type="Gene3D" id="3.40.50.1000">
    <property type="entry name" value="HAD superfamily/HAD-like"/>
    <property type="match status" value="1"/>
</dbReference>
<feature type="compositionally biased region" description="Basic and acidic residues" evidence="16">
    <location>
        <begin position="67"/>
        <end position="87"/>
    </location>
</feature>
<dbReference type="GO" id="GO:0043682">
    <property type="term" value="F:P-type divalent copper transporter activity"/>
    <property type="evidence" value="ECO:0007669"/>
    <property type="project" value="TreeGrafter"/>
</dbReference>
<dbReference type="PANTHER" id="PTHR43520:SF5">
    <property type="entry name" value="CATION-TRANSPORTING P-TYPE ATPASE-RELATED"/>
    <property type="match status" value="1"/>
</dbReference>
<keyword evidence="6 15" id="KW-0812">Transmembrane</keyword>
<feature type="transmembrane region" description="Helical" evidence="15">
    <location>
        <begin position="750"/>
        <end position="767"/>
    </location>
</feature>
<dbReference type="AlphaFoldDB" id="A0A2B8B9L7"/>
<dbReference type="GO" id="GO:0005524">
    <property type="term" value="F:ATP binding"/>
    <property type="evidence" value="ECO:0007669"/>
    <property type="project" value="UniProtKB-UniRule"/>
</dbReference>
<dbReference type="NCBIfam" id="TIGR01511">
    <property type="entry name" value="ATPase-IB1_Cu"/>
    <property type="match status" value="1"/>
</dbReference>
<organism evidence="18 19">
    <name type="scientific">Azospirillum palustre</name>
    <dbReference type="NCBI Taxonomy" id="2044885"/>
    <lineage>
        <taxon>Bacteria</taxon>
        <taxon>Pseudomonadati</taxon>
        <taxon>Pseudomonadota</taxon>
        <taxon>Alphaproteobacteria</taxon>
        <taxon>Rhodospirillales</taxon>
        <taxon>Azospirillaceae</taxon>
        <taxon>Azospirillum</taxon>
    </lineage>
</organism>
<accession>A0A2B8B9L7</accession>
<dbReference type="Pfam" id="PF12156">
    <property type="entry name" value="ATPase-cat_bd"/>
    <property type="match status" value="1"/>
</dbReference>
<feature type="transmembrane region" description="Helical" evidence="15">
    <location>
        <begin position="209"/>
        <end position="226"/>
    </location>
</feature>
<keyword evidence="10" id="KW-0460">Magnesium</keyword>
<dbReference type="InterPro" id="IPR006121">
    <property type="entry name" value="HMA_dom"/>
</dbReference>
<evidence type="ECO:0000313" key="19">
    <source>
        <dbReference type="Proteomes" id="UP000225379"/>
    </source>
</evidence>
<dbReference type="InterPro" id="IPR008250">
    <property type="entry name" value="ATPase_P-typ_transduc_dom_A_sf"/>
</dbReference>
<feature type="region of interest" description="Disordered" evidence="16">
    <location>
        <begin position="814"/>
        <end position="849"/>
    </location>
</feature>
<dbReference type="InterPro" id="IPR021993">
    <property type="entry name" value="ATPase-cat-bd"/>
</dbReference>
<dbReference type="NCBIfam" id="TIGR01494">
    <property type="entry name" value="ATPase_P-type"/>
    <property type="match status" value="1"/>
</dbReference>
<dbReference type="SUPFAM" id="SSF81665">
    <property type="entry name" value="Calcium ATPase, transmembrane domain M"/>
    <property type="match status" value="1"/>
</dbReference>
<dbReference type="CDD" id="cd00371">
    <property type="entry name" value="HMA"/>
    <property type="match status" value="1"/>
</dbReference>
<keyword evidence="11" id="KW-1278">Translocase</keyword>
<dbReference type="SUPFAM" id="SSF55008">
    <property type="entry name" value="HMA, heavy metal-associated domain"/>
    <property type="match status" value="1"/>
</dbReference>
<evidence type="ECO:0000256" key="16">
    <source>
        <dbReference type="SAM" id="MobiDB-lite"/>
    </source>
</evidence>
<evidence type="ECO:0000256" key="12">
    <source>
        <dbReference type="ARBA" id="ARBA00022989"/>
    </source>
</evidence>
<keyword evidence="14 15" id="KW-0472">Membrane</keyword>
<dbReference type="NCBIfam" id="TIGR01512">
    <property type="entry name" value="ATPase-IB2_Cd"/>
    <property type="match status" value="1"/>
</dbReference>
<evidence type="ECO:0000313" key="18">
    <source>
        <dbReference type="EMBL" id="PGH54621.1"/>
    </source>
</evidence>
<dbReference type="PROSITE" id="PS00154">
    <property type="entry name" value="ATPASE_E1_E2"/>
    <property type="match status" value="1"/>
</dbReference>
<dbReference type="InterPro" id="IPR001757">
    <property type="entry name" value="P_typ_ATPase"/>
</dbReference>
<feature type="region of interest" description="Disordered" evidence="16">
    <location>
        <begin position="60"/>
        <end position="87"/>
    </location>
</feature>
<keyword evidence="5" id="KW-0597">Phosphoprotein</keyword>
<sequence>MTVCLHCGQELGEGAQAGNAAIGGLTAGDGAGPFCCTGCAAAYDLVRGLGLERYYERRSVDPTARPLRPDDAPAVDYEPHARDEQDGSRSLHLMVDGMQCAACVWLIESALNRQPGVAQARMNMTTRRLTVRWTPEATDANAVVGTVAQLGYRAVPFDPDRLGGAQAKSEKELLRAMAVAGFAMGNVMLLSVSVWAGHSQGMGTATRDLMHWISALICMPAIAYALRPFARSALSALRHGRTNMDVPITIGVLLATGMSLFETIHSGEHAYFDGGVMLLFFLLVGRYLDQRARGRARSAAEQLLGLRANAVTILNADGTSAVVAPEQVVPGTVILVAAGERIPVDGRVSDGVSDLDTGLITGETVPGTARPGDQVFAGTLNLTAPLRLTVTAVGEGTLLAEIVRLMEVAEQGRAKYVAIADRVSRLYAPVVHLTALTTFAGWMLLGGVVWQDALMNAIAVLIITCPCALALAVPVVQVIASGRLMRQGTLLKSPTALERLAAIDTVVFDKTGTLTEGRPVPQLDGLSAEGLSVEDLALAASLAAASRHPLARALAAAAPEVPVAAGVREIAGAGLSLQTADGEVRLGSRRFTGAPLEAEDAAGPELWLARPGEEPRRIVFLDAPRPDAAAVVAALKARGLEVKLLSGDRRGAVAAVAERLGIADWRAEQTPADKTAALAELAGQGRTVLMVGDGLNDAPALAAAAVSMSPSTAVDVSQTAADVVFQGRLLRPIVETVEVSRRSGRLVRQNFGIALVYNLCAVPLAMGGMLTPLLAALAMSSSSLIVILNALRLARGAVVKDLPVRDIAVRELPGKDSGDGRASLSDRDRAEPGRAGAGGLSVGAEVRPV</sequence>
<dbReference type="SUPFAM" id="SSF81653">
    <property type="entry name" value="Calcium ATPase, transduction domain A"/>
    <property type="match status" value="1"/>
</dbReference>
<feature type="transmembrane region" description="Helical" evidence="15">
    <location>
        <begin position="426"/>
        <end position="445"/>
    </location>
</feature>
<dbReference type="NCBIfam" id="TIGR01525">
    <property type="entry name" value="ATPase-IB_hvy"/>
    <property type="match status" value="1"/>
</dbReference>
<keyword evidence="7 15" id="KW-0479">Metal-binding</keyword>